<comment type="caution">
    <text evidence="1">The sequence shown here is derived from an EMBL/GenBank/DDBJ whole genome shotgun (WGS) entry which is preliminary data.</text>
</comment>
<evidence type="ECO:0000313" key="1">
    <source>
        <dbReference type="EMBL" id="KAK9421256.1"/>
    </source>
</evidence>
<sequence length="293" mass="33620">MDGIRDLWNRPKVSRPDDLVLVKQHLVFSKCLHSYGLEKEHMQKRGYLARKRFPYIFDLLEQNGSTLEFIHGLGPGRPGACHQCRAWEIEGSDERGPDYDGFADALFGVTVGVGVMNALKHLRAQILYDLMWQVHSPEVGPGSHNFVSWAVRRAQSDSICEVAVELDRQCGFNSYHPKMQAARQSIYIIFDWIYRELFLGVANKLIQRGLRNSAAQYRPMFLELVQRMIEIHEEQKSMGPEEVLRGFRHVLCTMAESDAQLGQYGLDPTYIDEHFRIHEGDTPWQSVTQADLG</sequence>
<reference evidence="1 2" key="1">
    <citation type="journal article" date="2024" name="J. Plant Pathol.">
        <title>Sequence and assembly of the genome of Seiridium unicorne, isolate CBS 538.82, causal agent of cypress canker disease.</title>
        <authorList>
            <person name="Scali E."/>
            <person name="Rocca G.D."/>
            <person name="Danti R."/>
            <person name="Garbelotto M."/>
            <person name="Barberini S."/>
            <person name="Baroncelli R."/>
            <person name="Emiliani G."/>
        </authorList>
    </citation>
    <scope>NUCLEOTIDE SEQUENCE [LARGE SCALE GENOMIC DNA]</scope>
    <source>
        <strain evidence="1 2">BM-138-508</strain>
    </source>
</reference>
<evidence type="ECO:0000313" key="2">
    <source>
        <dbReference type="Proteomes" id="UP001408356"/>
    </source>
</evidence>
<accession>A0ABR2V435</accession>
<dbReference type="EMBL" id="JARVKF010000190">
    <property type="protein sequence ID" value="KAK9421256.1"/>
    <property type="molecule type" value="Genomic_DNA"/>
</dbReference>
<dbReference type="Proteomes" id="UP001408356">
    <property type="component" value="Unassembled WGS sequence"/>
</dbReference>
<gene>
    <name evidence="1" type="ORF">SUNI508_05794</name>
</gene>
<proteinExistence type="predicted"/>
<keyword evidence="2" id="KW-1185">Reference proteome</keyword>
<organism evidence="1 2">
    <name type="scientific">Seiridium unicorne</name>
    <dbReference type="NCBI Taxonomy" id="138068"/>
    <lineage>
        <taxon>Eukaryota</taxon>
        <taxon>Fungi</taxon>
        <taxon>Dikarya</taxon>
        <taxon>Ascomycota</taxon>
        <taxon>Pezizomycotina</taxon>
        <taxon>Sordariomycetes</taxon>
        <taxon>Xylariomycetidae</taxon>
        <taxon>Amphisphaeriales</taxon>
        <taxon>Sporocadaceae</taxon>
        <taxon>Seiridium</taxon>
    </lineage>
</organism>
<name>A0ABR2V435_9PEZI</name>
<protein>
    <submittedName>
        <fullName evidence="1">Uncharacterized protein</fullName>
    </submittedName>
</protein>